<dbReference type="OMA" id="NCINGQR"/>
<feature type="chain" id="PRO_5012407966" description="Phytocyanin domain-containing protein" evidence="3">
    <location>
        <begin position="22"/>
        <end position="135"/>
    </location>
</feature>
<gene>
    <name evidence="5" type="ORF">A4A49_60516</name>
</gene>
<dbReference type="SMR" id="A0A1J6I8X5"/>
<protein>
    <recommendedName>
        <fullName evidence="4">Phytocyanin domain-containing protein</fullName>
    </recommendedName>
</protein>
<dbReference type="KEGG" id="nau:109235024"/>
<reference evidence="5" key="1">
    <citation type="submission" date="2016-11" db="EMBL/GenBank/DDBJ databases">
        <title>The genome of Nicotiana attenuata.</title>
        <authorList>
            <person name="Xu S."/>
            <person name="Brockmoeller T."/>
            <person name="Gaquerel E."/>
            <person name="Navarro A."/>
            <person name="Kuhl H."/>
            <person name="Gase K."/>
            <person name="Ling Z."/>
            <person name="Zhou W."/>
            <person name="Kreitzer C."/>
            <person name="Stanke M."/>
            <person name="Tang H."/>
            <person name="Lyons E."/>
            <person name="Pandey P."/>
            <person name="Pandey S.P."/>
            <person name="Timmermann B."/>
            <person name="Baldwin I.T."/>
        </authorList>
    </citation>
    <scope>NUCLEOTIDE SEQUENCE [LARGE SCALE GENOMIC DNA]</scope>
    <source>
        <strain evidence="5">UT</strain>
    </source>
</reference>
<feature type="domain" description="Phytocyanin" evidence="4">
    <location>
        <begin position="22"/>
        <end position="123"/>
    </location>
</feature>
<evidence type="ECO:0000256" key="1">
    <source>
        <dbReference type="ARBA" id="ARBA00023157"/>
    </source>
</evidence>
<name>A0A1J6I8X5_NICAT</name>
<dbReference type="SUPFAM" id="SSF49503">
    <property type="entry name" value="Cupredoxins"/>
    <property type="match status" value="1"/>
</dbReference>
<dbReference type="Gene3D" id="2.60.40.420">
    <property type="entry name" value="Cupredoxins - blue copper proteins"/>
    <property type="match status" value="1"/>
</dbReference>
<dbReference type="InterPro" id="IPR003245">
    <property type="entry name" value="Phytocyanin_dom"/>
</dbReference>
<proteinExistence type="predicted"/>
<accession>A0A1J6I8X5</accession>
<dbReference type="PROSITE" id="PS51485">
    <property type="entry name" value="PHYTOCYANIN"/>
    <property type="match status" value="1"/>
</dbReference>
<dbReference type="FunFam" id="2.60.40.420:FF:000034">
    <property type="entry name" value="Cupredoxin superfamily protein"/>
    <property type="match status" value="1"/>
</dbReference>
<feature type="signal peptide" evidence="3">
    <location>
        <begin position="1"/>
        <end position="21"/>
    </location>
</feature>
<dbReference type="PANTHER" id="PTHR33021">
    <property type="entry name" value="BLUE COPPER PROTEIN"/>
    <property type="match status" value="1"/>
</dbReference>
<evidence type="ECO:0000313" key="5">
    <source>
        <dbReference type="EMBL" id="OIS96991.1"/>
    </source>
</evidence>
<dbReference type="EMBL" id="MJEQ01037193">
    <property type="protein sequence ID" value="OIS96991.1"/>
    <property type="molecule type" value="Genomic_DNA"/>
</dbReference>
<keyword evidence="3" id="KW-0732">Signal</keyword>
<organism evidence="5 6">
    <name type="scientific">Nicotiana attenuata</name>
    <name type="common">Coyote tobacco</name>
    <dbReference type="NCBI Taxonomy" id="49451"/>
    <lineage>
        <taxon>Eukaryota</taxon>
        <taxon>Viridiplantae</taxon>
        <taxon>Streptophyta</taxon>
        <taxon>Embryophyta</taxon>
        <taxon>Tracheophyta</taxon>
        <taxon>Spermatophyta</taxon>
        <taxon>Magnoliopsida</taxon>
        <taxon>eudicotyledons</taxon>
        <taxon>Gunneridae</taxon>
        <taxon>Pentapetalae</taxon>
        <taxon>asterids</taxon>
        <taxon>lamiids</taxon>
        <taxon>Solanales</taxon>
        <taxon>Solanaceae</taxon>
        <taxon>Nicotianoideae</taxon>
        <taxon>Nicotianeae</taxon>
        <taxon>Nicotiana</taxon>
    </lineage>
</organism>
<dbReference type="GO" id="GO:0009055">
    <property type="term" value="F:electron transfer activity"/>
    <property type="evidence" value="ECO:0007669"/>
    <property type="project" value="InterPro"/>
</dbReference>
<dbReference type="PANTHER" id="PTHR33021:SF532">
    <property type="entry name" value="EARLY NODULIN-LIKE PROTEIN 3"/>
    <property type="match status" value="1"/>
</dbReference>
<comment type="caution">
    <text evidence="5">The sequence shown here is derived from an EMBL/GenBank/DDBJ whole genome shotgun (WGS) entry which is preliminary data.</text>
</comment>
<evidence type="ECO:0000313" key="6">
    <source>
        <dbReference type="Proteomes" id="UP000187609"/>
    </source>
</evidence>
<keyword evidence="2" id="KW-0325">Glycoprotein</keyword>
<evidence type="ECO:0000256" key="2">
    <source>
        <dbReference type="ARBA" id="ARBA00023180"/>
    </source>
</evidence>
<evidence type="ECO:0000259" key="4">
    <source>
        <dbReference type="PROSITE" id="PS51485"/>
    </source>
</evidence>
<dbReference type="GO" id="GO:0005886">
    <property type="term" value="C:plasma membrane"/>
    <property type="evidence" value="ECO:0007669"/>
    <property type="project" value="TreeGrafter"/>
</dbReference>
<dbReference type="Gramene" id="OIS96991">
    <property type="protein sequence ID" value="OIS96991"/>
    <property type="gene ID" value="A4A49_60516"/>
</dbReference>
<dbReference type="Pfam" id="PF02298">
    <property type="entry name" value="Cu_bind_like"/>
    <property type="match status" value="1"/>
</dbReference>
<dbReference type="OrthoDB" id="1916408at2759"/>
<dbReference type="STRING" id="49451.A0A1J6I8X5"/>
<dbReference type="AlphaFoldDB" id="A0A1J6I8X5"/>
<sequence length="135" mass="15528">MQVTILLLFVVVGILMRSISSERYIVGEGYGWRPAPYPAYYQDWAKTVKLKAGDELEFRFEKPDDLLEIGKFDYYACTSNTVFRPYRESPATAFLMAPGEYYFKSSNNTNCINGQKLYVNAEAPNEDNDKFDNKS</sequence>
<evidence type="ECO:0000256" key="3">
    <source>
        <dbReference type="SAM" id="SignalP"/>
    </source>
</evidence>
<dbReference type="InterPro" id="IPR039391">
    <property type="entry name" value="Phytocyanin-like"/>
</dbReference>
<keyword evidence="6" id="KW-1185">Reference proteome</keyword>
<dbReference type="InterPro" id="IPR008972">
    <property type="entry name" value="Cupredoxin"/>
</dbReference>
<keyword evidence="1" id="KW-1015">Disulfide bond</keyword>
<dbReference type="Proteomes" id="UP000187609">
    <property type="component" value="Unassembled WGS sequence"/>
</dbReference>